<dbReference type="EMBL" id="DS113271">
    <property type="protein sequence ID" value="EAY14403.1"/>
    <property type="molecule type" value="Genomic_DNA"/>
</dbReference>
<dbReference type="AlphaFoldDB" id="A2DYZ2"/>
<dbReference type="InParanoid" id="A2DYZ2"/>
<dbReference type="VEuPathDB" id="TrichDB:TVAG_255950"/>
<name>A2DYZ2_TRIV3</name>
<dbReference type="Proteomes" id="UP000001542">
    <property type="component" value="Unassembled WGS sequence"/>
</dbReference>
<dbReference type="VEuPathDB" id="TrichDB:TVAGG3_0869140"/>
<reference evidence="1" key="1">
    <citation type="submission" date="2006-10" db="EMBL/GenBank/DDBJ databases">
        <authorList>
            <person name="Amadeo P."/>
            <person name="Zhao Q."/>
            <person name="Wortman J."/>
            <person name="Fraser-Liggett C."/>
            <person name="Carlton J."/>
        </authorList>
    </citation>
    <scope>NUCLEOTIDE SEQUENCE</scope>
    <source>
        <strain evidence="1">G3</strain>
    </source>
</reference>
<evidence type="ECO:0000313" key="2">
    <source>
        <dbReference type="Proteomes" id="UP000001542"/>
    </source>
</evidence>
<gene>
    <name evidence="1" type="ORF">TVAG_255950</name>
</gene>
<dbReference type="SUPFAM" id="SSF48371">
    <property type="entry name" value="ARM repeat"/>
    <property type="match status" value="1"/>
</dbReference>
<dbReference type="RefSeq" id="XP_001326626.1">
    <property type="nucleotide sequence ID" value="XM_001326591.1"/>
</dbReference>
<protein>
    <submittedName>
        <fullName evidence="1">Uncharacterized protein</fullName>
    </submittedName>
</protein>
<evidence type="ECO:0000313" key="1">
    <source>
        <dbReference type="EMBL" id="EAY14403.1"/>
    </source>
</evidence>
<organism evidence="1 2">
    <name type="scientific">Trichomonas vaginalis (strain ATCC PRA-98 / G3)</name>
    <dbReference type="NCBI Taxonomy" id="412133"/>
    <lineage>
        <taxon>Eukaryota</taxon>
        <taxon>Metamonada</taxon>
        <taxon>Parabasalia</taxon>
        <taxon>Trichomonadida</taxon>
        <taxon>Trichomonadidae</taxon>
        <taxon>Trichomonas</taxon>
    </lineage>
</organism>
<dbReference type="KEGG" id="tva:4772391"/>
<reference evidence="1" key="2">
    <citation type="journal article" date="2007" name="Science">
        <title>Draft genome sequence of the sexually transmitted pathogen Trichomonas vaginalis.</title>
        <authorList>
            <person name="Carlton J.M."/>
            <person name="Hirt R.P."/>
            <person name="Silva J.C."/>
            <person name="Delcher A.L."/>
            <person name="Schatz M."/>
            <person name="Zhao Q."/>
            <person name="Wortman J.R."/>
            <person name="Bidwell S.L."/>
            <person name="Alsmark U.C.M."/>
            <person name="Besteiro S."/>
            <person name="Sicheritz-Ponten T."/>
            <person name="Noel C.J."/>
            <person name="Dacks J.B."/>
            <person name="Foster P.G."/>
            <person name="Simillion C."/>
            <person name="Van de Peer Y."/>
            <person name="Miranda-Saavedra D."/>
            <person name="Barton G.J."/>
            <person name="Westrop G.D."/>
            <person name="Mueller S."/>
            <person name="Dessi D."/>
            <person name="Fiori P.L."/>
            <person name="Ren Q."/>
            <person name="Paulsen I."/>
            <person name="Zhang H."/>
            <person name="Bastida-Corcuera F.D."/>
            <person name="Simoes-Barbosa A."/>
            <person name="Brown M.T."/>
            <person name="Hayes R.D."/>
            <person name="Mukherjee M."/>
            <person name="Okumura C.Y."/>
            <person name="Schneider R."/>
            <person name="Smith A.J."/>
            <person name="Vanacova S."/>
            <person name="Villalvazo M."/>
            <person name="Haas B.J."/>
            <person name="Pertea M."/>
            <person name="Feldblyum T.V."/>
            <person name="Utterback T.R."/>
            <person name="Shu C.L."/>
            <person name="Osoegawa K."/>
            <person name="de Jong P.J."/>
            <person name="Hrdy I."/>
            <person name="Horvathova L."/>
            <person name="Zubacova Z."/>
            <person name="Dolezal P."/>
            <person name="Malik S.B."/>
            <person name="Logsdon J.M. Jr."/>
            <person name="Henze K."/>
            <person name="Gupta A."/>
            <person name="Wang C.C."/>
            <person name="Dunne R.L."/>
            <person name="Upcroft J.A."/>
            <person name="Upcroft P."/>
            <person name="White O."/>
            <person name="Salzberg S.L."/>
            <person name="Tang P."/>
            <person name="Chiu C.-H."/>
            <person name="Lee Y.-S."/>
            <person name="Embley T.M."/>
            <person name="Coombs G.H."/>
            <person name="Mottram J.C."/>
            <person name="Tachezy J."/>
            <person name="Fraser-Liggett C.M."/>
            <person name="Johnson P.J."/>
        </authorList>
    </citation>
    <scope>NUCLEOTIDE SEQUENCE [LARGE SCALE GENOMIC DNA]</scope>
    <source>
        <strain evidence="1">G3</strain>
    </source>
</reference>
<keyword evidence="2" id="KW-1185">Reference proteome</keyword>
<sequence>MNELDIDAVSNVINELISGKNTEENIRFIDRVTNNPVSSNILFTILQCNENLSIKSQAALILSRLIRKFPTKIQLDLLIQIENYLSEFIYNPTKLNEQTLNVYLSLYTESFISGLVNDRQTFFDLFYEKISKTLSDLDSLQPNTLNTISMILNSFNDNKDFKKFTDTISEQIDSTNIMPNIYKALIIHCKDHNLTENSLITFFRFIFACYRVISRESVAYSTDDDINTLYISIDCNILENEYLSQLCHCYSYIFQSTSNPELQNLCLNCILRLLSKDTRFIENSLQIQFLNECIANLQIMITMNNDISLENQYTLWCILYKFALTSPDQTVERFFTENTLNILKNNSLFAFTQPLSQNYNSVQIFLKFWNCISNKGPIKSIVLPYSMEIIMNYMDFLIQNSVPFDFELEDLIFGDFNSLPLLICAPIEYILYENNPIYSKFETIWDNFIDKFLQSINKSDTAYDCVTSILVLLLSLFLRQIKSNSKKFSEKLKEDINLFEVSLFHRFISLIQVFSPLVQKYKSFHDLDSMQFIRSLIYSFNKLNDTNIQYTSDGFSLLNKYNEIYSTQYSYPDIFDMLVNFAFTMLDVFSDIEPLVRDIIGLFENDNFKYIFKAIINDRTKYNAFRFPDASPFLNQLGFYQFSINLLNSLTRFMTNDKKIDGLDEVMQKLSEIYSNSMEKNEFSEFHIFLMNIISLISTSDQVFDYIYDLLPQIQTKINQLFENEQIVPIFFQFCKSLLSKSNQTNGFVVVNFCLKTLSIYFDFLKNALDNHVDFENLSDTFFVAMDLIRNIFLNSNNFLVYSLYYKNEVVSAAIDKLFITISIITPETIMKYNKMGFAMAFSDFLKSFGKYAIDYKGSLKIILDISYLDAFQCGNIILSENYFNYLFNYKDEEKVKEFLEENGETMINLFSYSFNELQKSFICFQLVFPLMKFDFIYEHFIDMTRKAVSPINQDKLNEILEEIDSKGRFSQSSLDNCIRELQKIL</sequence>
<dbReference type="InterPro" id="IPR016024">
    <property type="entry name" value="ARM-type_fold"/>
</dbReference>
<proteinExistence type="predicted"/>
<accession>A2DYZ2</accession>